<keyword evidence="2" id="KW-1185">Reference proteome</keyword>
<protein>
    <submittedName>
        <fullName evidence="1">Uncharacterized protein</fullName>
    </submittedName>
</protein>
<accession>A0ACC2FFV4</accession>
<sequence>MKGNFLPASLLTVWTMAVFIGCQTEPKIKVSEGPNEITLSCENGGFDGNENIKEKKLKYKDEHSREYVCSKDSKKSTIYVKFRTCDNCIEVDTAAAVGMLMGELVATILIGVAVYQIASKPRGTLASGKKASSQMVLLQNEANAQSDTGGHYQRLNKRRQESSEYSTLQERR</sequence>
<organism evidence="1 2">
    <name type="scientific">Dallia pectoralis</name>
    <name type="common">Alaska blackfish</name>
    <dbReference type="NCBI Taxonomy" id="75939"/>
    <lineage>
        <taxon>Eukaryota</taxon>
        <taxon>Metazoa</taxon>
        <taxon>Chordata</taxon>
        <taxon>Craniata</taxon>
        <taxon>Vertebrata</taxon>
        <taxon>Euteleostomi</taxon>
        <taxon>Actinopterygii</taxon>
        <taxon>Neopterygii</taxon>
        <taxon>Teleostei</taxon>
        <taxon>Protacanthopterygii</taxon>
        <taxon>Esociformes</taxon>
        <taxon>Umbridae</taxon>
        <taxon>Dallia</taxon>
    </lineage>
</organism>
<dbReference type="Proteomes" id="UP001157502">
    <property type="component" value="Chromosome 28"/>
</dbReference>
<gene>
    <name evidence="1" type="ORF">DPEC_G00298110</name>
</gene>
<dbReference type="EMBL" id="CM055755">
    <property type="protein sequence ID" value="KAJ7990226.1"/>
    <property type="molecule type" value="Genomic_DNA"/>
</dbReference>
<name>A0ACC2FFV4_DALPE</name>
<evidence type="ECO:0000313" key="1">
    <source>
        <dbReference type="EMBL" id="KAJ7990226.1"/>
    </source>
</evidence>
<proteinExistence type="predicted"/>
<evidence type="ECO:0000313" key="2">
    <source>
        <dbReference type="Proteomes" id="UP001157502"/>
    </source>
</evidence>
<reference evidence="1" key="1">
    <citation type="submission" date="2021-05" db="EMBL/GenBank/DDBJ databases">
        <authorList>
            <person name="Pan Q."/>
            <person name="Jouanno E."/>
            <person name="Zahm M."/>
            <person name="Klopp C."/>
            <person name="Cabau C."/>
            <person name="Louis A."/>
            <person name="Berthelot C."/>
            <person name="Parey E."/>
            <person name="Roest Crollius H."/>
            <person name="Montfort J."/>
            <person name="Robinson-Rechavi M."/>
            <person name="Bouchez O."/>
            <person name="Lampietro C."/>
            <person name="Lopez Roques C."/>
            <person name="Donnadieu C."/>
            <person name="Postlethwait J."/>
            <person name="Bobe J."/>
            <person name="Dillon D."/>
            <person name="Chandos A."/>
            <person name="von Hippel F."/>
            <person name="Guiguen Y."/>
        </authorList>
    </citation>
    <scope>NUCLEOTIDE SEQUENCE</scope>
    <source>
        <strain evidence="1">YG-Jan2019</strain>
    </source>
</reference>
<comment type="caution">
    <text evidence="1">The sequence shown here is derived from an EMBL/GenBank/DDBJ whole genome shotgun (WGS) entry which is preliminary data.</text>
</comment>